<dbReference type="OrthoDB" id="191334at2759"/>
<evidence type="ECO:0008006" key="10">
    <source>
        <dbReference type="Google" id="ProtNLM"/>
    </source>
</evidence>
<evidence type="ECO:0000256" key="4">
    <source>
        <dbReference type="ARBA" id="ARBA00023136"/>
    </source>
</evidence>
<dbReference type="InterPro" id="IPR003406">
    <property type="entry name" value="Glyco_trans_14"/>
</dbReference>
<name>A0A2T7EEL0_9POAL</name>
<evidence type="ECO:0000256" key="7">
    <source>
        <dbReference type="SAM" id="Phobius"/>
    </source>
</evidence>
<organism evidence="8 9">
    <name type="scientific">Panicum hallii var. hallii</name>
    <dbReference type="NCBI Taxonomy" id="1504633"/>
    <lineage>
        <taxon>Eukaryota</taxon>
        <taxon>Viridiplantae</taxon>
        <taxon>Streptophyta</taxon>
        <taxon>Embryophyta</taxon>
        <taxon>Tracheophyta</taxon>
        <taxon>Spermatophyta</taxon>
        <taxon>Magnoliopsida</taxon>
        <taxon>Liliopsida</taxon>
        <taxon>Poales</taxon>
        <taxon>Poaceae</taxon>
        <taxon>PACMAD clade</taxon>
        <taxon>Panicoideae</taxon>
        <taxon>Panicodae</taxon>
        <taxon>Paniceae</taxon>
        <taxon>Panicinae</taxon>
        <taxon>Panicum</taxon>
        <taxon>Panicum sect. Panicum</taxon>
    </lineage>
</organism>
<evidence type="ECO:0000313" key="8">
    <source>
        <dbReference type="EMBL" id="PUZ66269.1"/>
    </source>
</evidence>
<dbReference type="Pfam" id="PF02485">
    <property type="entry name" value="Branch"/>
    <property type="match status" value="1"/>
</dbReference>
<feature type="compositionally biased region" description="Low complexity" evidence="6">
    <location>
        <begin position="78"/>
        <end position="103"/>
    </location>
</feature>
<dbReference type="GO" id="GO:0016020">
    <property type="term" value="C:membrane"/>
    <property type="evidence" value="ECO:0007669"/>
    <property type="project" value="UniProtKB-SubCell"/>
</dbReference>
<keyword evidence="3" id="KW-0808">Transferase</keyword>
<dbReference type="GO" id="GO:0016757">
    <property type="term" value="F:glycosyltransferase activity"/>
    <property type="evidence" value="ECO:0007669"/>
    <property type="project" value="UniProtKB-KW"/>
</dbReference>
<evidence type="ECO:0000256" key="5">
    <source>
        <dbReference type="ARBA" id="ARBA00023180"/>
    </source>
</evidence>
<dbReference type="EMBL" id="CM009751">
    <property type="protein sequence ID" value="PUZ66269.1"/>
    <property type="molecule type" value="Genomic_DNA"/>
</dbReference>
<keyword evidence="4 7" id="KW-0472">Membrane</keyword>
<dbReference type="InterPro" id="IPR044174">
    <property type="entry name" value="BC10-like"/>
</dbReference>
<gene>
    <name evidence="8" type="ORF">GQ55_3G294300</name>
</gene>
<feature type="transmembrane region" description="Helical" evidence="7">
    <location>
        <begin position="160"/>
        <end position="180"/>
    </location>
</feature>
<keyword evidence="2" id="KW-0328">Glycosyltransferase</keyword>
<accession>A0A2T7EEL0</accession>
<keyword evidence="9" id="KW-1185">Reference proteome</keyword>
<dbReference type="Gramene" id="PUZ66269">
    <property type="protein sequence ID" value="PUZ66269"/>
    <property type="gene ID" value="GQ55_3G294300"/>
</dbReference>
<proteinExistence type="predicted"/>
<keyword evidence="5" id="KW-0325">Glycoprotein</keyword>
<sequence>MPARYAARGEGAMLPEVPYDWFRIGSQFFTLACRHAVFIVRERRLWRKFRVPCLPEMAQDSCYPEENYFPTLLARSSPCSRESSRPTASARSSPSPTPSSSRTDGGAALHDRGIVPGPSTTKAVAFLFGLCSLHLPSSSEYTLRLFPTSVEKKEKCSVPLLLLLLLLLPVLVVAGVALAGSSDDDSSI</sequence>
<dbReference type="AlphaFoldDB" id="A0A2T7EEL0"/>
<dbReference type="PANTHER" id="PTHR31042:SF14">
    <property type="entry name" value="OS07G0158800 PROTEIN"/>
    <property type="match status" value="1"/>
</dbReference>
<comment type="subcellular location">
    <subcellularLocation>
        <location evidence="1">Membrane</location>
        <topology evidence="1">Single-pass type II membrane protein</topology>
    </subcellularLocation>
</comment>
<reference evidence="8 9" key="1">
    <citation type="submission" date="2018-04" db="EMBL/GenBank/DDBJ databases">
        <title>WGS assembly of Panicum hallii var. hallii HAL2.</title>
        <authorList>
            <person name="Lovell J."/>
            <person name="Jenkins J."/>
            <person name="Lowry D."/>
            <person name="Mamidi S."/>
            <person name="Sreedasyam A."/>
            <person name="Weng X."/>
            <person name="Barry K."/>
            <person name="Bonette J."/>
            <person name="Campitelli B."/>
            <person name="Daum C."/>
            <person name="Gordon S."/>
            <person name="Gould B."/>
            <person name="Lipzen A."/>
            <person name="MacQueen A."/>
            <person name="Palacio-Mejia J."/>
            <person name="Plott C."/>
            <person name="Shakirov E."/>
            <person name="Shu S."/>
            <person name="Yoshinaga Y."/>
            <person name="Zane M."/>
            <person name="Rokhsar D."/>
            <person name="Grimwood J."/>
            <person name="Schmutz J."/>
            <person name="Juenger T."/>
        </authorList>
    </citation>
    <scope>NUCLEOTIDE SEQUENCE [LARGE SCALE GENOMIC DNA]</scope>
    <source>
        <strain evidence="9">cv. HAL2</strain>
    </source>
</reference>
<dbReference type="STRING" id="1504633.A0A2T7EEL0"/>
<evidence type="ECO:0000256" key="3">
    <source>
        <dbReference type="ARBA" id="ARBA00022679"/>
    </source>
</evidence>
<evidence type="ECO:0000313" key="9">
    <source>
        <dbReference type="Proteomes" id="UP000244336"/>
    </source>
</evidence>
<keyword evidence="7" id="KW-0812">Transmembrane</keyword>
<evidence type="ECO:0000256" key="1">
    <source>
        <dbReference type="ARBA" id="ARBA00004606"/>
    </source>
</evidence>
<dbReference type="Proteomes" id="UP000244336">
    <property type="component" value="Chromosome 3"/>
</dbReference>
<evidence type="ECO:0000256" key="6">
    <source>
        <dbReference type="SAM" id="MobiDB-lite"/>
    </source>
</evidence>
<evidence type="ECO:0000256" key="2">
    <source>
        <dbReference type="ARBA" id="ARBA00022676"/>
    </source>
</evidence>
<feature type="region of interest" description="Disordered" evidence="6">
    <location>
        <begin position="78"/>
        <end position="112"/>
    </location>
</feature>
<dbReference type="PANTHER" id="PTHR31042">
    <property type="entry name" value="CORE-2/I-BRANCHING BETA-1,6-N-ACETYLGLUCOSAMINYLTRANSFERASE FAMILY PROTEIN-RELATED"/>
    <property type="match status" value="1"/>
</dbReference>
<keyword evidence="7" id="KW-1133">Transmembrane helix</keyword>
<protein>
    <recommendedName>
        <fullName evidence="10">Transmembrane protein</fullName>
    </recommendedName>
</protein>